<evidence type="ECO:0000313" key="2">
    <source>
        <dbReference type="EMBL" id="SDX91497.1"/>
    </source>
</evidence>
<dbReference type="EMBL" id="FNNP01000016">
    <property type="protein sequence ID" value="SDX91497.1"/>
    <property type="molecule type" value="Genomic_DNA"/>
</dbReference>
<dbReference type="STRING" id="985054.SAMN05444358_1164"/>
<dbReference type="AlphaFoldDB" id="A0A1H3FL33"/>
<feature type="compositionally biased region" description="Polar residues" evidence="1">
    <location>
        <begin position="21"/>
        <end position="30"/>
    </location>
</feature>
<keyword evidence="3" id="KW-1185">Reference proteome</keyword>
<gene>
    <name evidence="2" type="ORF">SAMN05444358_1164</name>
</gene>
<proteinExistence type="predicted"/>
<evidence type="ECO:0000313" key="3">
    <source>
        <dbReference type="Proteomes" id="UP000183400"/>
    </source>
</evidence>
<organism evidence="2 3">
    <name type="scientific">Ruegeria halocynthiae</name>
    <dbReference type="NCBI Taxonomy" id="985054"/>
    <lineage>
        <taxon>Bacteria</taxon>
        <taxon>Pseudomonadati</taxon>
        <taxon>Pseudomonadota</taxon>
        <taxon>Alphaproteobacteria</taxon>
        <taxon>Rhodobacterales</taxon>
        <taxon>Roseobacteraceae</taxon>
        <taxon>Ruegeria</taxon>
    </lineage>
</organism>
<dbReference type="Proteomes" id="UP000183400">
    <property type="component" value="Unassembled WGS sequence"/>
</dbReference>
<feature type="region of interest" description="Disordered" evidence="1">
    <location>
        <begin position="1"/>
        <end position="30"/>
    </location>
</feature>
<protein>
    <submittedName>
        <fullName evidence="2">Uncharacterized protein</fullName>
    </submittedName>
</protein>
<reference evidence="3" key="1">
    <citation type="submission" date="2016-10" db="EMBL/GenBank/DDBJ databases">
        <authorList>
            <person name="Varghese N."/>
            <person name="Submissions S."/>
        </authorList>
    </citation>
    <scope>NUCLEOTIDE SEQUENCE [LARGE SCALE GENOMIC DNA]</scope>
    <source>
        <strain evidence="3">DSM 27839</strain>
    </source>
</reference>
<sequence>MVALTTARPGTVPNPTPTTAPDPSGSSQYNSTVANAEVAERNAKNASAVVLFMNNSLRSQSGQNISWVQSSQHACLNADQRNENTGIRTPLRCLKSLASHGWNLTGSGKNLRIGADIQLQRSQRDINAPGCDLAGPKETFMDRGTRPGSSPGLSKSLFSSCGGARYAQLQT</sequence>
<name>A0A1H3FL33_9RHOB</name>
<feature type="region of interest" description="Disordered" evidence="1">
    <location>
        <begin position="127"/>
        <end position="156"/>
    </location>
</feature>
<accession>A0A1H3FL33</accession>
<evidence type="ECO:0000256" key="1">
    <source>
        <dbReference type="SAM" id="MobiDB-lite"/>
    </source>
</evidence>
<feature type="compositionally biased region" description="Low complexity" evidence="1">
    <location>
        <begin position="147"/>
        <end position="156"/>
    </location>
</feature>